<dbReference type="Proteomes" id="UP000308917">
    <property type="component" value="Unassembled WGS sequence"/>
</dbReference>
<protein>
    <submittedName>
        <fullName evidence="4">Branched-chain amino acid ABC transporter substrate-binding protein</fullName>
    </submittedName>
</protein>
<evidence type="ECO:0000313" key="4">
    <source>
        <dbReference type="EMBL" id="THT98259.1"/>
    </source>
</evidence>
<reference evidence="4 5" key="1">
    <citation type="journal article" date="2015" name="Antonie Van Leeuwenhoek">
        <title>Lampropedia puyangensis sp. nov., isolated from symptomatic bark of Populus ? euramericana canker and emended description of Lampropedia hyalina (Ehrenberg 1832) Lee et al. 2004.</title>
        <authorList>
            <person name="Li Y."/>
            <person name="Wang T."/>
            <person name="Piao C.G."/>
            <person name="Wang L.F."/>
            <person name="Tian G.Z."/>
            <person name="Zhu T.H."/>
            <person name="Guo M.W."/>
        </authorList>
    </citation>
    <scope>NUCLEOTIDE SEQUENCE [LARGE SCALE GENOMIC DNA]</scope>
    <source>
        <strain evidence="4 5">2-bin</strain>
    </source>
</reference>
<gene>
    <name evidence="4" type="ORF">E9531_14775</name>
</gene>
<evidence type="ECO:0000313" key="5">
    <source>
        <dbReference type="Proteomes" id="UP000308917"/>
    </source>
</evidence>
<dbReference type="SUPFAM" id="SSF53822">
    <property type="entry name" value="Periplasmic binding protein-like I"/>
    <property type="match status" value="1"/>
</dbReference>
<comment type="similarity">
    <text evidence="1">Belongs to the leucine-binding protein family.</text>
</comment>
<sequence>MAKHEQVFAYSLAMPIKSRIAYRNANMNTSTVGLSYTVMRPKKTSAITTKILETTMPIFNAPTHRAVLAACTALMCSFTLASPSHATETVRIATLDMSSGGLAGFGLSALKHLQFLSEKANAEQWAGDVRFEIVPFDTKMSPQEALSLLRQVQSSNIRYVLQGASSSSVGLALEEAIDRHNSRNPGSEIVYINYAAAAPAMTNEKCSYWHFRTDAHVDMKIKAMMQHLASNTAIKRVYLFNPNYAYGQESARAARQFLTQLRPDIEIVGDDYHATGQVKDFAPYISKMMQARADALVTVSFGNDLALMVKAANDLGMARTQIFTLSGNSPGMAPSFGEKAVGNVLLAGVSNFNSNTYGATDLALQYKARMQEDFFFGASEFAMRLLSEGIKTAKSTDPVPVAAAMSGLTVHTISGPVTMRAQDHQLQTPIYVDVWSAKDGKAVVVDQDNSGFGWQTQAVIAPEQASLPSTCQMKRPS</sequence>
<accession>A0A4S8ETN7</accession>
<evidence type="ECO:0000256" key="2">
    <source>
        <dbReference type="ARBA" id="ARBA00022729"/>
    </source>
</evidence>
<dbReference type="PANTHER" id="PTHR30483:SF37">
    <property type="entry name" value="ABC TRANSPORTER SUBSTRATE-BINDING PROTEIN"/>
    <property type="match status" value="1"/>
</dbReference>
<comment type="caution">
    <text evidence="4">The sequence shown here is derived from an EMBL/GenBank/DDBJ whole genome shotgun (WGS) entry which is preliminary data.</text>
</comment>
<keyword evidence="5" id="KW-1185">Reference proteome</keyword>
<name>A0A4S8ETN7_9BURK</name>
<evidence type="ECO:0000259" key="3">
    <source>
        <dbReference type="Pfam" id="PF13458"/>
    </source>
</evidence>
<feature type="domain" description="Leucine-binding protein" evidence="3">
    <location>
        <begin position="89"/>
        <end position="436"/>
    </location>
</feature>
<dbReference type="InterPro" id="IPR051010">
    <property type="entry name" value="BCAA_transport"/>
</dbReference>
<dbReference type="AlphaFoldDB" id="A0A4S8ETN7"/>
<organism evidence="4 5">
    <name type="scientific">Lampropedia puyangensis</name>
    <dbReference type="NCBI Taxonomy" id="1330072"/>
    <lineage>
        <taxon>Bacteria</taxon>
        <taxon>Pseudomonadati</taxon>
        <taxon>Pseudomonadota</taxon>
        <taxon>Betaproteobacteria</taxon>
        <taxon>Burkholderiales</taxon>
        <taxon>Comamonadaceae</taxon>
        <taxon>Lampropedia</taxon>
    </lineage>
</organism>
<dbReference type="Pfam" id="PF13458">
    <property type="entry name" value="Peripla_BP_6"/>
    <property type="match status" value="1"/>
</dbReference>
<keyword evidence="2" id="KW-0732">Signal</keyword>
<dbReference type="Gene3D" id="3.40.50.2300">
    <property type="match status" value="2"/>
</dbReference>
<proteinExistence type="inferred from homology"/>
<dbReference type="PANTHER" id="PTHR30483">
    <property type="entry name" value="LEUCINE-SPECIFIC-BINDING PROTEIN"/>
    <property type="match status" value="1"/>
</dbReference>
<dbReference type="InterPro" id="IPR028082">
    <property type="entry name" value="Peripla_BP_I"/>
</dbReference>
<dbReference type="EMBL" id="STFG01000022">
    <property type="protein sequence ID" value="THT98259.1"/>
    <property type="molecule type" value="Genomic_DNA"/>
</dbReference>
<evidence type="ECO:0000256" key="1">
    <source>
        <dbReference type="ARBA" id="ARBA00010062"/>
    </source>
</evidence>
<dbReference type="InterPro" id="IPR028081">
    <property type="entry name" value="Leu-bd"/>
</dbReference>